<dbReference type="AlphaFoldDB" id="A0A482WF00"/>
<evidence type="ECO:0000313" key="2">
    <source>
        <dbReference type="Proteomes" id="UP000291343"/>
    </source>
</evidence>
<reference evidence="1 2" key="1">
    <citation type="journal article" date="2017" name="Gigascience">
        <title>Genome sequence of the small brown planthopper, Laodelphax striatellus.</title>
        <authorList>
            <person name="Zhu J."/>
            <person name="Jiang F."/>
            <person name="Wang X."/>
            <person name="Yang P."/>
            <person name="Bao Y."/>
            <person name="Zhao W."/>
            <person name="Wang W."/>
            <person name="Lu H."/>
            <person name="Wang Q."/>
            <person name="Cui N."/>
            <person name="Li J."/>
            <person name="Chen X."/>
            <person name="Luo L."/>
            <person name="Yu J."/>
            <person name="Kang L."/>
            <person name="Cui F."/>
        </authorList>
    </citation>
    <scope>NUCLEOTIDE SEQUENCE [LARGE SCALE GENOMIC DNA]</scope>
    <source>
        <strain evidence="1">Lst14</strain>
    </source>
</reference>
<dbReference type="EMBL" id="QKKF02037473">
    <property type="protein sequence ID" value="RZF32109.1"/>
    <property type="molecule type" value="Genomic_DNA"/>
</dbReference>
<comment type="caution">
    <text evidence="1">The sequence shown here is derived from an EMBL/GenBank/DDBJ whole genome shotgun (WGS) entry which is preliminary data.</text>
</comment>
<keyword evidence="2" id="KW-1185">Reference proteome</keyword>
<dbReference type="Proteomes" id="UP000291343">
    <property type="component" value="Unassembled WGS sequence"/>
</dbReference>
<accession>A0A482WF00</accession>
<organism evidence="1 2">
    <name type="scientific">Laodelphax striatellus</name>
    <name type="common">Small brown planthopper</name>
    <name type="synonym">Delphax striatella</name>
    <dbReference type="NCBI Taxonomy" id="195883"/>
    <lineage>
        <taxon>Eukaryota</taxon>
        <taxon>Metazoa</taxon>
        <taxon>Ecdysozoa</taxon>
        <taxon>Arthropoda</taxon>
        <taxon>Hexapoda</taxon>
        <taxon>Insecta</taxon>
        <taxon>Pterygota</taxon>
        <taxon>Neoptera</taxon>
        <taxon>Paraneoptera</taxon>
        <taxon>Hemiptera</taxon>
        <taxon>Auchenorrhyncha</taxon>
        <taxon>Fulgoroidea</taxon>
        <taxon>Delphacidae</taxon>
        <taxon>Criomorphinae</taxon>
        <taxon>Laodelphax</taxon>
    </lineage>
</organism>
<gene>
    <name evidence="1" type="ORF">LSTR_LSTR003972</name>
</gene>
<proteinExistence type="predicted"/>
<dbReference type="InParanoid" id="A0A482WF00"/>
<sequence length="166" mass="17284">MSVEAIPSKEEDMLLEEGHGGFSFVYSKEEPTDNIAKLSVEDVGSTLATSCIAEPHDGSTPPPTQPSRVKACSLSASWDALKLGPEDLRVLPPEEGALDAAEEPAAASHDKVMEAAEEQLAESTNEAVVAVGGLAAASRKEANAVIVMPSDPQRPGEGVAFVTSTR</sequence>
<protein>
    <submittedName>
        <fullName evidence="1">Uncharacterized protein</fullName>
    </submittedName>
</protein>
<name>A0A482WF00_LAOST</name>
<evidence type="ECO:0000313" key="1">
    <source>
        <dbReference type="EMBL" id="RZF32109.1"/>
    </source>
</evidence>